<proteinExistence type="predicted"/>
<gene>
    <name evidence="1" type="ORF">F1C12_11900</name>
</gene>
<organism evidence="1 2">
    <name type="scientific">Leifsonia shinshuensis</name>
    <dbReference type="NCBI Taxonomy" id="150026"/>
    <lineage>
        <taxon>Bacteria</taxon>
        <taxon>Bacillati</taxon>
        <taxon>Actinomycetota</taxon>
        <taxon>Actinomycetes</taxon>
        <taxon>Micrococcales</taxon>
        <taxon>Microbacteriaceae</taxon>
        <taxon>Leifsonia</taxon>
    </lineage>
</organism>
<protein>
    <submittedName>
        <fullName evidence="1">Uncharacterized protein</fullName>
    </submittedName>
</protein>
<dbReference type="KEGG" id="lse:F1C12_11900"/>
<dbReference type="EMBL" id="CP043641">
    <property type="protein sequence ID" value="QNE35759.1"/>
    <property type="molecule type" value="Genomic_DNA"/>
</dbReference>
<reference evidence="2" key="1">
    <citation type="submission" date="2019-09" db="EMBL/GenBank/DDBJ databases">
        <title>Antimicrobial potential of Antarctic Bacteria.</title>
        <authorList>
            <person name="Benaud N."/>
            <person name="Edwards R.J."/>
            <person name="Ferrari B.C."/>
        </authorList>
    </citation>
    <scope>NUCLEOTIDE SEQUENCE [LARGE SCALE GENOMIC DNA]</scope>
    <source>
        <strain evidence="2">INR9</strain>
    </source>
</reference>
<dbReference type="Proteomes" id="UP000515511">
    <property type="component" value="Chromosome"/>
</dbReference>
<name>A0A7G6YB94_9MICO</name>
<accession>A0A7G6YB94</accession>
<dbReference type="RefSeq" id="WP_185275223.1">
    <property type="nucleotide sequence ID" value="NZ_CP043641.1"/>
</dbReference>
<dbReference type="AlphaFoldDB" id="A0A7G6YB94"/>
<evidence type="ECO:0000313" key="2">
    <source>
        <dbReference type="Proteomes" id="UP000515511"/>
    </source>
</evidence>
<sequence length="72" mass="7451">MDNLETAEDAIRRAREGLASAATAAGAAPAAWAEPLRLALDAIESAVAELSELRDAPVENTGETGPDASYIR</sequence>
<evidence type="ECO:0000313" key="1">
    <source>
        <dbReference type="EMBL" id="QNE35759.1"/>
    </source>
</evidence>